<dbReference type="GO" id="GO:0000160">
    <property type="term" value="P:phosphorelay signal transduction system"/>
    <property type="evidence" value="ECO:0007669"/>
    <property type="project" value="UniProtKB-KW"/>
</dbReference>
<proteinExistence type="predicted"/>
<keyword evidence="3" id="KW-0805">Transcription regulation</keyword>
<evidence type="ECO:0000256" key="2">
    <source>
        <dbReference type="ARBA" id="ARBA00023012"/>
    </source>
</evidence>
<dbReference type="InterPro" id="IPR001789">
    <property type="entry name" value="Sig_transdc_resp-reg_receiver"/>
</dbReference>
<keyword evidence="5" id="KW-0539">Nucleus</keyword>
<dbReference type="Proteomes" id="UP001386955">
    <property type="component" value="Unassembled WGS sequence"/>
</dbReference>
<feature type="compositionally biased region" description="Basic residues" evidence="7">
    <location>
        <begin position="156"/>
        <end position="165"/>
    </location>
</feature>
<dbReference type="GO" id="GO:0009736">
    <property type="term" value="P:cytokinin-activated signaling pathway"/>
    <property type="evidence" value="ECO:0007669"/>
    <property type="project" value="InterPro"/>
</dbReference>
<dbReference type="EMBL" id="JAYMYS010000009">
    <property type="protein sequence ID" value="KAK7380242.1"/>
    <property type="molecule type" value="Genomic_DNA"/>
</dbReference>
<dbReference type="AlphaFoldDB" id="A0AAN9NZX2"/>
<feature type="compositionally biased region" description="Polar residues" evidence="7">
    <location>
        <begin position="634"/>
        <end position="650"/>
    </location>
</feature>
<dbReference type="SMART" id="SM00448">
    <property type="entry name" value="REC"/>
    <property type="match status" value="1"/>
</dbReference>
<keyword evidence="2" id="KW-0902">Two-component regulatory system</keyword>
<dbReference type="FunFam" id="1.10.10.60:FF:000007">
    <property type="entry name" value="Two-component response regulator"/>
    <property type="match status" value="1"/>
</dbReference>
<evidence type="ECO:0000259" key="8">
    <source>
        <dbReference type="PROSITE" id="PS50110"/>
    </source>
</evidence>
<evidence type="ECO:0000313" key="9">
    <source>
        <dbReference type="EMBL" id="KAK7380242.1"/>
    </source>
</evidence>
<evidence type="ECO:0000313" key="10">
    <source>
        <dbReference type="Proteomes" id="UP001386955"/>
    </source>
</evidence>
<feature type="region of interest" description="Disordered" evidence="7">
    <location>
        <begin position="132"/>
        <end position="182"/>
    </location>
</feature>
<dbReference type="Gene3D" id="3.40.50.2300">
    <property type="match status" value="1"/>
</dbReference>
<evidence type="ECO:0000256" key="7">
    <source>
        <dbReference type="SAM" id="MobiDB-lite"/>
    </source>
</evidence>
<dbReference type="GO" id="GO:0003677">
    <property type="term" value="F:DNA binding"/>
    <property type="evidence" value="ECO:0007669"/>
    <property type="project" value="InterPro"/>
</dbReference>
<evidence type="ECO:0000256" key="3">
    <source>
        <dbReference type="ARBA" id="ARBA00023015"/>
    </source>
</evidence>
<keyword evidence="4" id="KW-0804">Transcription</keyword>
<dbReference type="SUPFAM" id="SSF46689">
    <property type="entry name" value="Homeodomain-like"/>
    <property type="match status" value="1"/>
</dbReference>
<dbReference type="InterPro" id="IPR045279">
    <property type="entry name" value="ARR-like"/>
</dbReference>
<dbReference type="Gene3D" id="1.10.10.60">
    <property type="entry name" value="Homeodomain-like"/>
    <property type="match status" value="1"/>
</dbReference>
<sequence>MACDRVDITVLVVDDDNTSLAIVANILNALGYKVLTANGALHALETLREFGSFIDLMISELHLSGMNEFEFQKHVENEFHIPVIIMSADRRETVISKSLTNGAAHFIFKPFCANDFKDIWQYAMDARKKKQTTGNTEGESLPGVIQDVNSTTSSKVSKRKRKSCTRKSTQMNKDGESEERSRLVKKPKVVWTAYLHNRFLLAIKQIGLDKAVPKTILDVMNVPNLTRENVASHLQKYRIFLRKVADKGLLEGLSNRDLKSRFATGLSPSVIKDFQATTAKSRLPLQQYMKRLANQTGYIGSANAINPYNHVSRSPYVTNNRLGRCHQFRYPCDSGLNMMLQNQHGHSMTQARRGVQSNFATNAGVNNIQQKMLGSYANQPYYAKSSYNNAGAVFQSDGTIGHDLMTSTNGLRGGVKFGEHQLMYPNHGSLGKNHNFSYGQRNWNMGSLNNSNNNLPWTTSTHTTSNNIQRNGGAQMVGNAIQGGFNSTVGIMDSIANNNRFGLMNGTTQNANKNVAPFGLSQGGFASASASAPASTSASACTSSAGEGWSSELTAALISIINGTREENIPGNPQLPQQLHGNVAENNNANSMDKGNSHMEYDLSNLFLMLDGMELLTESNNASDVIVNPNERTLNLSNESPASSHRNSNQMGGGDGIVDMQALDRFMVENLSSASNLAADQASQHTKNCSLLGRAGQVILQKYWLLSNNGTTAENILGNLKLSQQLNSNVTENDNATSINAYEGNAN</sequence>
<reference evidence="9 10" key="1">
    <citation type="submission" date="2024-01" db="EMBL/GenBank/DDBJ databases">
        <title>The genomes of 5 underutilized Papilionoideae crops provide insights into root nodulation and disease resistanc.</title>
        <authorList>
            <person name="Jiang F."/>
        </authorList>
    </citation>
    <scope>NUCLEOTIDE SEQUENCE [LARGE SCALE GENOMIC DNA]</scope>
    <source>
        <strain evidence="9">DUOXIRENSHENG_FW03</strain>
        <tissue evidence="9">Leaves</tissue>
    </source>
</reference>
<dbReference type="SUPFAM" id="SSF52172">
    <property type="entry name" value="CheY-like"/>
    <property type="match status" value="1"/>
</dbReference>
<comment type="subcellular location">
    <subcellularLocation>
        <location evidence="1">Nucleus</location>
    </subcellularLocation>
</comment>
<feature type="region of interest" description="Disordered" evidence="7">
    <location>
        <begin position="634"/>
        <end position="653"/>
    </location>
</feature>
<gene>
    <name evidence="9" type="ORF">VNO78_32747</name>
</gene>
<keyword evidence="10" id="KW-1185">Reference proteome</keyword>
<dbReference type="InterPro" id="IPR006447">
    <property type="entry name" value="Myb_dom_plants"/>
</dbReference>
<evidence type="ECO:0000256" key="6">
    <source>
        <dbReference type="PROSITE-ProRule" id="PRU00169"/>
    </source>
</evidence>
<comment type="caution">
    <text evidence="6">Lacks conserved residue(s) required for the propagation of feature annotation.</text>
</comment>
<evidence type="ECO:0000256" key="5">
    <source>
        <dbReference type="ARBA" id="ARBA00023242"/>
    </source>
</evidence>
<comment type="caution">
    <text evidence="9">The sequence shown here is derived from an EMBL/GenBank/DDBJ whole genome shotgun (WGS) entry which is preliminary data.</text>
</comment>
<dbReference type="Pfam" id="PF00072">
    <property type="entry name" value="Response_reg"/>
    <property type="match status" value="1"/>
</dbReference>
<dbReference type="PANTHER" id="PTHR43874:SF19">
    <property type="entry name" value="RESPONSE REGULATOR 23-RELATED"/>
    <property type="match status" value="1"/>
</dbReference>
<protein>
    <recommendedName>
        <fullName evidence="8">Response regulatory domain-containing protein</fullName>
    </recommendedName>
</protein>
<accession>A0AAN9NZX2</accession>
<feature type="compositionally biased region" description="Basic and acidic residues" evidence="7">
    <location>
        <begin position="173"/>
        <end position="182"/>
    </location>
</feature>
<organism evidence="9 10">
    <name type="scientific">Psophocarpus tetragonolobus</name>
    <name type="common">Winged bean</name>
    <name type="synonym">Dolichos tetragonolobus</name>
    <dbReference type="NCBI Taxonomy" id="3891"/>
    <lineage>
        <taxon>Eukaryota</taxon>
        <taxon>Viridiplantae</taxon>
        <taxon>Streptophyta</taxon>
        <taxon>Embryophyta</taxon>
        <taxon>Tracheophyta</taxon>
        <taxon>Spermatophyta</taxon>
        <taxon>Magnoliopsida</taxon>
        <taxon>eudicotyledons</taxon>
        <taxon>Gunneridae</taxon>
        <taxon>Pentapetalae</taxon>
        <taxon>rosids</taxon>
        <taxon>fabids</taxon>
        <taxon>Fabales</taxon>
        <taxon>Fabaceae</taxon>
        <taxon>Papilionoideae</taxon>
        <taxon>50 kb inversion clade</taxon>
        <taxon>NPAAA clade</taxon>
        <taxon>indigoferoid/millettioid clade</taxon>
        <taxon>Phaseoleae</taxon>
        <taxon>Psophocarpus</taxon>
    </lineage>
</organism>
<dbReference type="GO" id="GO:0005634">
    <property type="term" value="C:nucleus"/>
    <property type="evidence" value="ECO:0007669"/>
    <property type="project" value="UniProtKB-SubCell"/>
</dbReference>
<feature type="domain" description="Response regulatory" evidence="8">
    <location>
        <begin position="9"/>
        <end position="124"/>
    </location>
</feature>
<dbReference type="PANTHER" id="PTHR43874">
    <property type="entry name" value="TWO-COMPONENT RESPONSE REGULATOR"/>
    <property type="match status" value="1"/>
</dbReference>
<dbReference type="InterPro" id="IPR011006">
    <property type="entry name" value="CheY-like_superfamily"/>
</dbReference>
<dbReference type="PROSITE" id="PS50110">
    <property type="entry name" value="RESPONSE_REGULATORY"/>
    <property type="match status" value="1"/>
</dbReference>
<dbReference type="NCBIfam" id="TIGR01557">
    <property type="entry name" value="myb_SHAQKYF"/>
    <property type="match status" value="1"/>
</dbReference>
<name>A0AAN9NZX2_PSOTE</name>
<dbReference type="InterPro" id="IPR009057">
    <property type="entry name" value="Homeodomain-like_sf"/>
</dbReference>
<evidence type="ECO:0000256" key="4">
    <source>
        <dbReference type="ARBA" id="ARBA00023163"/>
    </source>
</evidence>
<dbReference type="CDD" id="cd17584">
    <property type="entry name" value="REC_typeB_ARR-like"/>
    <property type="match status" value="1"/>
</dbReference>
<evidence type="ECO:0000256" key="1">
    <source>
        <dbReference type="ARBA" id="ARBA00004123"/>
    </source>
</evidence>